<dbReference type="RefSeq" id="WP_076533455.1">
    <property type="nucleotide sequence ID" value="NZ_BMEH01000008.1"/>
</dbReference>
<keyword evidence="12 15" id="KW-1133">Transmembrane helix</keyword>
<dbReference type="Gene3D" id="3.30.565.10">
    <property type="entry name" value="Histidine kinase-like ATPase, C-terminal domain"/>
    <property type="match status" value="1"/>
</dbReference>
<evidence type="ECO:0000256" key="9">
    <source>
        <dbReference type="ARBA" id="ARBA00022741"/>
    </source>
</evidence>
<comment type="subcellular location">
    <subcellularLocation>
        <location evidence="2">Cell inner membrane</location>
        <topology evidence="2">Multi-pass membrane protein</topology>
    </subcellularLocation>
</comment>
<feature type="transmembrane region" description="Helical" evidence="15">
    <location>
        <begin position="170"/>
        <end position="190"/>
    </location>
</feature>
<dbReference type="InterPro" id="IPR036097">
    <property type="entry name" value="HisK_dim/P_sf"/>
</dbReference>
<dbReference type="SMART" id="SM00387">
    <property type="entry name" value="HATPase_c"/>
    <property type="match status" value="1"/>
</dbReference>
<keyword evidence="14 15" id="KW-0472">Membrane</keyword>
<evidence type="ECO:0000256" key="7">
    <source>
        <dbReference type="ARBA" id="ARBA00022679"/>
    </source>
</evidence>
<accession>A0A1N7Q9S6</accession>
<keyword evidence="13" id="KW-0902">Two-component regulatory system</keyword>
<dbReference type="Gene3D" id="1.10.287.130">
    <property type="match status" value="1"/>
</dbReference>
<keyword evidence="9" id="KW-0547">Nucleotide-binding</keyword>
<comment type="catalytic activity">
    <reaction evidence="1">
        <text>ATP + protein L-histidine = ADP + protein N-phospho-L-histidine.</text>
        <dbReference type="EC" id="2.7.13.3"/>
    </reaction>
</comment>
<dbReference type="EMBL" id="FTOT01000008">
    <property type="protein sequence ID" value="SIT19618.1"/>
    <property type="molecule type" value="Genomic_DNA"/>
</dbReference>
<evidence type="ECO:0000256" key="15">
    <source>
        <dbReference type="SAM" id="Phobius"/>
    </source>
</evidence>
<dbReference type="InterPro" id="IPR003594">
    <property type="entry name" value="HATPase_dom"/>
</dbReference>
<dbReference type="InterPro" id="IPR050980">
    <property type="entry name" value="2C_sensor_his_kinase"/>
</dbReference>
<evidence type="ECO:0000256" key="2">
    <source>
        <dbReference type="ARBA" id="ARBA00004429"/>
    </source>
</evidence>
<reference evidence="18 19" key="1">
    <citation type="submission" date="2017-01" db="EMBL/GenBank/DDBJ databases">
        <authorList>
            <person name="Mah S.A."/>
            <person name="Swanson W.J."/>
            <person name="Moy G.W."/>
            <person name="Vacquier V.D."/>
        </authorList>
    </citation>
    <scope>NUCLEOTIDE SEQUENCE [LARGE SCALE GENOMIC DNA]</scope>
    <source>
        <strain evidence="18 19">DSM 26375</strain>
    </source>
</reference>
<dbReference type="InterPro" id="IPR003661">
    <property type="entry name" value="HisK_dim/P_dom"/>
</dbReference>
<dbReference type="InterPro" id="IPR036890">
    <property type="entry name" value="HATPase_C_sf"/>
</dbReference>
<evidence type="ECO:0000256" key="6">
    <source>
        <dbReference type="ARBA" id="ARBA00022553"/>
    </source>
</evidence>
<proteinExistence type="predicted"/>
<evidence type="ECO:0000256" key="14">
    <source>
        <dbReference type="ARBA" id="ARBA00023136"/>
    </source>
</evidence>
<evidence type="ECO:0000256" key="13">
    <source>
        <dbReference type="ARBA" id="ARBA00023012"/>
    </source>
</evidence>
<keyword evidence="8 15" id="KW-0812">Transmembrane</keyword>
<dbReference type="Proteomes" id="UP000186141">
    <property type="component" value="Unassembled WGS sequence"/>
</dbReference>
<dbReference type="SMART" id="SM00388">
    <property type="entry name" value="HisKA"/>
    <property type="match status" value="1"/>
</dbReference>
<keyword evidence="11" id="KW-0067">ATP-binding</keyword>
<feature type="domain" description="HAMP" evidence="17">
    <location>
        <begin position="191"/>
        <end position="243"/>
    </location>
</feature>
<keyword evidence="19" id="KW-1185">Reference proteome</keyword>
<evidence type="ECO:0000256" key="1">
    <source>
        <dbReference type="ARBA" id="ARBA00000085"/>
    </source>
</evidence>
<dbReference type="Pfam" id="PF02518">
    <property type="entry name" value="HATPase_c"/>
    <property type="match status" value="1"/>
</dbReference>
<dbReference type="EC" id="2.7.13.3" evidence="3"/>
<evidence type="ECO:0000256" key="4">
    <source>
        <dbReference type="ARBA" id="ARBA00022475"/>
    </source>
</evidence>
<feature type="domain" description="Histidine kinase" evidence="16">
    <location>
        <begin position="251"/>
        <end position="450"/>
    </location>
</feature>
<dbReference type="STRING" id="1086013.SAMN05421774_10813"/>
<dbReference type="PROSITE" id="PS50885">
    <property type="entry name" value="HAMP"/>
    <property type="match status" value="1"/>
</dbReference>
<evidence type="ECO:0000256" key="11">
    <source>
        <dbReference type="ARBA" id="ARBA00022840"/>
    </source>
</evidence>
<evidence type="ECO:0000313" key="19">
    <source>
        <dbReference type="Proteomes" id="UP000186141"/>
    </source>
</evidence>
<evidence type="ECO:0000256" key="5">
    <source>
        <dbReference type="ARBA" id="ARBA00022519"/>
    </source>
</evidence>
<name>A0A1N7Q9S6_9RHOB</name>
<dbReference type="InterPro" id="IPR003660">
    <property type="entry name" value="HAMP_dom"/>
</dbReference>
<protein>
    <recommendedName>
        <fullName evidence="3">histidine kinase</fullName>
        <ecNumber evidence="3">2.7.13.3</ecNumber>
    </recommendedName>
</protein>
<dbReference type="GO" id="GO:0000155">
    <property type="term" value="F:phosphorelay sensor kinase activity"/>
    <property type="evidence" value="ECO:0007669"/>
    <property type="project" value="InterPro"/>
</dbReference>
<dbReference type="GO" id="GO:0005524">
    <property type="term" value="F:ATP binding"/>
    <property type="evidence" value="ECO:0007669"/>
    <property type="project" value="UniProtKB-KW"/>
</dbReference>
<dbReference type="PRINTS" id="PR00344">
    <property type="entry name" value="BCTRLSENSOR"/>
</dbReference>
<evidence type="ECO:0000256" key="8">
    <source>
        <dbReference type="ARBA" id="ARBA00022692"/>
    </source>
</evidence>
<evidence type="ECO:0000256" key="3">
    <source>
        <dbReference type="ARBA" id="ARBA00012438"/>
    </source>
</evidence>
<dbReference type="CDD" id="cd00082">
    <property type="entry name" value="HisKA"/>
    <property type="match status" value="1"/>
</dbReference>
<dbReference type="SUPFAM" id="SSF55874">
    <property type="entry name" value="ATPase domain of HSP90 chaperone/DNA topoisomerase II/histidine kinase"/>
    <property type="match status" value="1"/>
</dbReference>
<keyword evidence="7" id="KW-0808">Transferase</keyword>
<dbReference type="SUPFAM" id="SSF47384">
    <property type="entry name" value="Homodimeric domain of signal transducing histidine kinase"/>
    <property type="match status" value="1"/>
</dbReference>
<dbReference type="InterPro" id="IPR004358">
    <property type="entry name" value="Sig_transdc_His_kin-like_C"/>
</dbReference>
<dbReference type="AlphaFoldDB" id="A0A1N7Q9S6"/>
<keyword evidence="6" id="KW-0597">Phosphoprotein</keyword>
<evidence type="ECO:0000313" key="18">
    <source>
        <dbReference type="EMBL" id="SIT19618.1"/>
    </source>
</evidence>
<keyword evidence="5" id="KW-0997">Cell inner membrane</keyword>
<organism evidence="18 19">
    <name type="scientific">Gemmobacter megaterium</name>
    <dbReference type="NCBI Taxonomy" id="1086013"/>
    <lineage>
        <taxon>Bacteria</taxon>
        <taxon>Pseudomonadati</taxon>
        <taxon>Pseudomonadota</taxon>
        <taxon>Alphaproteobacteria</taxon>
        <taxon>Rhodobacterales</taxon>
        <taxon>Paracoccaceae</taxon>
        <taxon>Gemmobacter</taxon>
    </lineage>
</organism>
<dbReference type="Pfam" id="PF00512">
    <property type="entry name" value="HisKA"/>
    <property type="match status" value="1"/>
</dbReference>
<keyword evidence="4" id="KW-1003">Cell membrane</keyword>
<evidence type="ECO:0000256" key="12">
    <source>
        <dbReference type="ARBA" id="ARBA00022989"/>
    </source>
</evidence>
<dbReference type="PROSITE" id="PS50109">
    <property type="entry name" value="HIS_KIN"/>
    <property type="match status" value="1"/>
</dbReference>
<dbReference type="GO" id="GO:0005886">
    <property type="term" value="C:plasma membrane"/>
    <property type="evidence" value="ECO:0007669"/>
    <property type="project" value="UniProtKB-SubCell"/>
</dbReference>
<dbReference type="InterPro" id="IPR005467">
    <property type="entry name" value="His_kinase_dom"/>
</dbReference>
<keyword evidence="10" id="KW-0418">Kinase</keyword>
<gene>
    <name evidence="18" type="ORF">SAMN05421774_10813</name>
</gene>
<sequence length="456" mass="49272">MRLAPRSLLGQLALLILGAFLAAQAISIWLFADERGAAIRAAQRFETVERAEAVARALDTAPAESRESILAAVNSRLVRFSVGDAPLVETGRMELPALEGGSDIRASEITVSPHDGQPAEPPAAFAWLHERMRAAGVAPVEFRISIPLVGGDWLNVQARFQRPDIQAPPALMGATLLSLALLMAALWFGLGRITRPLRQLADAADGFGLDVPAPEMPRHGPREVRALSDALGRMHARLTAVIADRTRMLAALGHDLRSPITALRVRAEMVDDDETRERMAATLDEMQEMVDSTLAYARGVSTDQPMETCDLALLVGELADELSETGPQIAVMSSEPVRAEVRRTAVRRALRNLMENAQRFGSGARVSVTQLGDRTEMLIEDEGPGIPEHELEKVFDPFTRLETSRSRETGGIGLGLPIARAILRAHGGDVVLSNRAEGGLRATAHLPLVQGRPSEL</sequence>
<evidence type="ECO:0000259" key="17">
    <source>
        <dbReference type="PROSITE" id="PS50885"/>
    </source>
</evidence>
<dbReference type="PANTHER" id="PTHR44936">
    <property type="entry name" value="SENSOR PROTEIN CREC"/>
    <property type="match status" value="1"/>
</dbReference>
<evidence type="ECO:0000259" key="16">
    <source>
        <dbReference type="PROSITE" id="PS50109"/>
    </source>
</evidence>
<dbReference type="PANTHER" id="PTHR44936:SF5">
    <property type="entry name" value="SENSOR HISTIDINE KINASE ENVZ"/>
    <property type="match status" value="1"/>
</dbReference>
<dbReference type="SMART" id="SM00304">
    <property type="entry name" value="HAMP"/>
    <property type="match status" value="1"/>
</dbReference>
<evidence type="ECO:0000256" key="10">
    <source>
        <dbReference type="ARBA" id="ARBA00022777"/>
    </source>
</evidence>